<evidence type="ECO:0000313" key="6">
    <source>
        <dbReference type="Proteomes" id="UP001557470"/>
    </source>
</evidence>
<dbReference type="InterPro" id="IPR031165">
    <property type="entry name" value="GNAT_YJDJ"/>
</dbReference>
<dbReference type="Proteomes" id="UP001557470">
    <property type="component" value="Unassembled WGS sequence"/>
</dbReference>
<dbReference type="PROSITE" id="PS51729">
    <property type="entry name" value="GNAT_YJDJ"/>
    <property type="match status" value="1"/>
</dbReference>
<gene>
    <name evidence="5" type="ORF">UPYG_G00106440</name>
</gene>
<evidence type="ECO:0000256" key="2">
    <source>
        <dbReference type="ARBA" id="ARBA00020243"/>
    </source>
</evidence>
<comment type="similarity">
    <text evidence="1">Belongs to the NATD1 family.</text>
</comment>
<name>A0ABD0X681_UMBPY</name>
<feature type="domain" description="N-acetyltransferase" evidence="4">
    <location>
        <begin position="42"/>
        <end position="134"/>
    </location>
</feature>
<dbReference type="Pfam" id="PF14542">
    <property type="entry name" value="Acetyltransf_CG"/>
    <property type="match status" value="1"/>
</dbReference>
<dbReference type="EMBL" id="JAGEUA010000003">
    <property type="protein sequence ID" value="KAL0993347.1"/>
    <property type="molecule type" value="Genomic_DNA"/>
</dbReference>
<dbReference type="InterPro" id="IPR016181">
    <property type="entry name" value="Acyl_CoA_acyltransferase"/>
</dbReference>
<sequence>MALRKIIIQLCPLETPRRSVNILKTSMAFRLFCSIRDFGPVKHDRPNFRFSICLDVDGKQDSAVLHYKFTGEKEVDLLSTDVPESFRGKGVAALLSKAAMDFLMEENLKASISCWYIKKYVEENPHSDYKNLIKY</sequence>
<keyword evidence="6" id="KW-1185">Reference proteome</keyword>
<reference evidence="5 6" key="1">
    <citation type="submission" date="2024-06" db="EMBL/GenBank/DDBJ databases">
        <authorList>
            <person name="Pan Q."/>
            <person name="Wen M."/>
            <person name="Jouanno E."/>
            <person name="Zahm M."/>
            <person name="Klopp C."/>
            <person name="Cabau C."/>
            <person name="Louis A."/>
            <person name="Berthelot C."/>
            <person name="Parey E."/>
            <person name="Roest Crollius H."/>
            <person name="Montfort J."/>
            <person name="Robinson-Rechavi M."/>
            <person name="Bouchez O."/>
            <person name="Lampietro C."/>
            <person name="Lopez Roques C."/>
            <person name="Donnadieu C."/>
            <person name="Postlethwait J."/>
            <person name="Bobe J."/>
            <person name="Verreycken H."/>
            <person name="Guiguen Y."/>
        </authorList>
    </citation>
    <scope>NUCLEOTIDE SEQUENCE [LARGE SCALE GENOMIC DNA]</scope>
    <source>
        <strain evidence="5">Up_M1</strain>
        <tissue evidence="5">Testis</tissue>
    </source>
</reference>
<protein>
    <recommendedName>
        <fullName evidence="2">Protein NATD1</fullName>
    </recommendedName>
    <alternativeName>
        <fullName evidence="3">N-acetyltransferase domain-containing protein 1</fullName>
    </alternativeName>
</protein>
<proteinExistence type="inferred from homology"/>
<evidence type="ECO:0000256" key="3">
    <source>
        <dbReference type="ARBA" id="ARBA00031876"/>
    </source>
</evidence>
<dbReference type="SUPFAM" id="SSF55729">
    <property type="entry name" value="Acyl-CoA N-acyltransferases (Nat)"/>
    <property type="match status" value="1"/>
</dbReference>
<evidence type="ECO:0000313" key="5">
    <source>
        <dbReference type="EMBL" id="KAL0993347.1"/>
    </source>
</evidence>
<dbReference type="PANTHER" id="PTHR31435:SF9">
    <property type="entry name" value="PROTEIN NATD1"/>
    <property type="match status" value="1"/>
</dbReference>
<evidence type="ECO:0000256" key="1">
    <source>
        <dbReference type="ARBA" id="ARBA00006233"/>
    </source>
</evidence>
<dbReference type="PANTHER" id="PTHR31435">
    <property type="entry name" value="PROTEIN NATD1"/>
    <property type="match status" value="1"/>
</dbReference>
<comment type="caution">
    <text evidence="5">The sequence shown here is derived from an EMBL/GenBank/DDBJ whole genome shotgun (WGS) entry which is preliminary data.</text>
</comment>
<dbReference type="AlphaFoldDB" id="A0ABD0X681"/>
<organism evidence="5 6">
    <name type="scientific">Umbra pygmaea</name>
    <name type="common">Eastern mudminnow</name>
    <dbReference type="NCBI Taxonomy" id="75934"/>
    <lineage>
        <taxon>Eukaryota</taxon>
        <taxon>Metazoa</taxon>
        <taxon>Chordata</taxon>
        <taxon>Craniata</taxon>
        <taxon>Vertebrata</taxon>
        <taxon>Euteleostomi</taxon>
        <taxon>Actinopterygii</taxon>
        <taxon>Neopterygii</taxon>
        <taxon>Teleostei</taxon>
        <taxon>Protacanthopterygii</taxon>
        <taxon>Esociformes</taxon>
        <taxon>Umbridae</taxon>
        <taxon>Umbra</taxon>
    </lineage>
</organism>
<dbReference type="InterPro" id="IPR045057">
    <property type="entry name" value="Gcn5-rel_NAT"/>
</dbReference>
<evidence type="ECO:0000259" key="4">
    <source>
        <dbReference type="PROSITE" id="PS51729"/>
    </source>
</evidence>
<dbReference type="Gene3D" id="3.40.630.30">
    <property type="match status" value="1"/>
</dbReference>
<accession>A0ABD0X681</accession>